<keyword evidence="2" id="KW-1185">Reference proteome</keyword>
<reference evidence="2" key="1">
    <citation type="submission" date="2017-08" db="EMBL/GenBank/DDBJ databases">
        <authorList>
            <person name="de Groot N.N."/>
        </authorList>
    </citation>
    <scope>NUCLEOTIDE SEQUENCE [LARGE SCALE GENOMIC DNA]</scope>
</reference>
<name>A0A249XNM8_9CAUD</name>
<sequence length="174" mass="18683">MPRSLADGKTKVTILPTAPADPKAITLTELEAGIDASCAILAGDYNVTAATSESVDEKALCQEGNASTWGASNGTMEFTLFLEFDDEHKLDLTSDAGKAYEAVKHKGTEVYLVQRESSKASTEDWEAGDDYEYFHGIADHPQHVDRTGYVKRKITAAFQDMELHGVVAAAPVGG</sequence>
<evidence type="ECO:0000313" key="1">
    <source>
        <dbReference type="EMBL" id="ASZ73339.1"/>
    </source>
</evidence>
<accession>A0A249XNM8</accession>
<dbReference type="Pfam" id="PF25595">
    <property type="entry name" value="Phage_TTP_16"/>
    <property type="match status" value="1"/>
</dbReference>
<proteinExistence type="predicted"/>
<evidence type="ECO:0000313" key="2">
    <source>
        <dbReference type="Proteomes" id="UP000224487"/>
    </source>
</evidence>
<gene>
    <name evidence="1" type="ORF">SEA_LUCKYBARNES_19</name>
</gene>
<organism evidence="1 2">
    <name type="scientific">Brevibacterium phage LuckyBarnes</name>
    <dbReference type="NCBI Taxonomy" id="2027888"/>
    <lineage>
        <taxon>Viruses</taxon>
        <taxon>Duplodnaviria</taxon>
        <taxon>Heunggongvirae</taxon>
        <taxon>Uroviricota</taxon>
        <taxon>Caudoviricetes</taxon>
        <taxon>Luckybarnesvirus</taxon>
        <taxon>Luckybarnesvirus luckybarnes</taxon>
    </lineage>
</organism>
<dbReference type="Proteomes" id="UP000224487">
    <property type="component" value="Genome"/>
</dbReference>
<dbReference type="EMBL" id="MF668275">
    <property type="protein sequence ID" value="ASZ73339.1"/>
    <property type="molecule type" value="Genomic_DNA"/>
</dbReference>
<dbReference type="InterPro" id="IPR058009">
    <property type="entry name" value="TTP_Phage_16"/>
</dbReference>
<protein>
    <submittedName>
        <fullName evidence="1">Major tail protein</fullName>
    </submittedName>
</protein>